<keyword evidence="1" id="KW-1133">Transmembrane helix</keyword>
<organism evidence="2">
    <name type="scientific">Rhizophora mucronata</name>
    <name type="common">Asiatic mangrove</name>
    <dbReference type="NCBI Taxonomy" id="61149"/>
    <lineage>
        <taxon>Eukaryota</taxon>
        <taxon>Viridiplantae</taxon>
        <taxon>Streptophyta</taxon>
        <taxon>Embryophyta</taxon>
        <taxon>Tracheophyta</taxon>
        <taxon>Spermatophyta</taxon>
        <taxon>Magnoliopsida</taxon>
        <taxon>eudicotyledons</taxon>
        <taxon>Gunneridae</taxon>
        <taxon>Pentapetalae</taxon>
        <taxon>rosids</taxon>
        <taxon>fabids</taxon>
        <taxon>Malpighiales</taxon>
        <taxon>Rhizophoraceae</taxon>
        <taxon>Rhizophora</taxon>
    </lineage>
</organism>
<evidence type="ECO:0000256" key="1">
    <source>
        <dbReference type="SAM" id="Phobius"/>
    </source>
</evidence>
<reference evidence="2" key="1">
    <citation type="submission" date="2018-02" db="EMBL/GenBank/DDBJ databases">
        <title>Rhizophora mucronata_Transcriptome.</title>
        <authorList>
            <person name="Meera S.P."/>
            <person name="Sreeshan A."/>
            <person name="Augustine A."/>
        </authorList>
    </citation>
    <scope>NUCLEOTIDE SEQUENCE</scope>
    <source>
        <tissue evidence="2">Leaf</tissue>
    </source>
</reference>
<protein>
    <submittedName>
        <fullName evidence="2">Uncharacterized protein</fullName>
    </submittedName>
</protein>
<keyword evidence="1" id="KW-0472">Membrane</keyword>
<evidence type="ECO:0000313" key="2">
    <source>
        <dbReference type="EMBL" id="MBX07943.1"/>
    </source>
</evidence>
<dbReference type="AlphaFoldDB" id="A0A2P2KQE5"/>
<accession>A0A2P2KQE5</accession>
<dbReference type="EMBL" id="GGEC01027459">
    <property type="protein sequence ID" value="MBX07943.1"/>
    <property type="molecule type" value="Transcribed_RNA"/>
</dbReference>
<proteinExistence type="predicted"/>
<name>A0A2P2KQE5_RHIMU</name>
<keyword evidence="1" id="KW-0812">Transmembrane</keyword>
<sequence length="85" mass="10179">MPDHHMLWLVHHLSGMCLLKSWYQQHHFCFLAIFFLFWCKLVQKALLHPHFLVLIAPFLPIDIPPFCPKFCNFLVFYSASLCNYL</sequence>
<feature type="transmembrane region" description="Helical" evidence="1">
    <location>
        <begin position="22"/>
        <end position="39"/>
    </location>
</feature>